<dbReference type="InterPro" id="IPR010345">
    <property type="entry name" value="IL-17_fam"/>
</dbReference>
<keyword evidence="4" id="KW-0732">Signal</keyword>
<accession>A0ABD3VAS2</accession>
<evidence type="ECO:0000256" key="3">
    <source>
        <dbReference type="ARBA" id="ARBA00022525"/>
    </source>
</evidence>
<dbReference type="Pfam" id="PF06083">
    <property type="entry name" value="IL17"/>
    <property type="match status" value="1"/>
</dbReference>
<comment type="caution">
    <text evidence="5">The sequence shown here is derived from an EMBL/GenBank/DDBJ whole genome shotgun (WGS) entry which is preliminary data.</text>
</comment>
<reference evidence="5 6" key="1">
    <citation type="submission" date="2024-11" db="EMBL/GenBank/DDBJ databases">
        <title>Chromosome-level genome assembly of the freshwater bivalve Anodonta woodiana.</title>
        <authorList>
            <person name="Chen X."/>
        </authorList>
    </citation>
    <scope>NUCLEOTIDE SEQUENCE [LARGE SCALE GENOMIC DNA]</scope>
    <source>
        <strain evidence="5">MN2024</strain>
        <tissue evidence="5">Gills</tissue>
    </source>
</reference>
<evidence type="ECO:0000256" key="4">
    <source>
        <dbReference type="ARBA" id="ARBA00022729"/>
    </source>
</evidence>
<keyword evidence="6" id="KW-1185">Reference proteome</keyword>
<comment type="similarity">
    <text evidence="2">Belongs to the IL-17 family.</text>
</comment>
<organism evidence="5 6">
    <name type="scientific">Sinanodonta woodiana</name>
    <name type="common">Chinese pond mussel</name>
    <name type="synonym">Anodonta woodiana</name>
    <dbReference type="NCBI Taxonomy" id="1069815"/>
    <lineage>
        <taxon>Eukaryota</taxon>
        <taxon>Metazoa</taxon>
        <taxon>Spiralia</taxon>
        <taxon>Lophotrochozoa</taxon>
        <taxon>Mollusca</taxon>
        <taxon>Bivalvia</taxon>
        <taxon>Autobranchia</taxon>
        <taxon>Heteroconchia</taxon>
        <taxon>Palaeoheterodonta</taxon>
        <taxon>Unionida</taxon>
        <taxon>Unionoidea</taxon>
        <taxon>Unionidae</taxon>
        <taxon>Unioninae</taxon>
        <taxon>Sinanodonta</taxon>
    </lineage>
</organism>
<dbReference type="Proteomes" id="UP001634394">
    <property type="component" value="Unassembled WGS sequence"/>
</dbReference>
<dbReference type="AlphaFoldDB" id="A0ABD3VAS2"/>
<dbReference type="SUPFAM" id="SSF57501">
    <property type="entry name" value="Cystine-knot cytokines"/>
    <property type="match status" value="1"/>
</dbReference>
<dbReference type="GO" id="GO:0005576">
    <property type="term" value="C:extracellular region"/>
    <property type="evidence" value="ECO:0007669"/>
    <property type="project" value="UniProtKB-SubCell"/>
</dbReference>
<name>A0ABD3VAS2_SINWO</name>
<dbReference type="InterPro" id="IPR029034">
    <property type="entry name" value="Cystine-knot_cytokine"/>
</dbReference>
<sequence>MMTPIVLTRHMTIQCICISSVLLYVLSVPVGRKSSSHDSESSSERFCQFPTTKQINRVFDRKENSRLFRREIHESFSLLNKSIMNPIRQLSSVPAEYIKKMEIGIDSNRECPSLSEYNSGQPIKICPHYFVIEYDEFRVPVTLAQARCRCDDCLGVSDKVCQPIYYNTRVLRVVNCNKKGFYEYDEVWEPIAVGCSCEKRYNKKHPVMPDR</sequence>
<evidence type="ECO:0000313" key="6">
    <source>
        <dbReference type="Proteomes" id="UP001634394"/>
    </source>
</evidence>
<protein>
    <submittedName>
        <fullName evidence="5">Uncharacterized protein</fullName>
    </submittedName>
</protein>
<evidence type="ECO:0000256" key="1">
    <source>
        <dbReference type="ARBA" id="ARBA00004613"/>
    </source>
</evidence>
<evidence type="ECO:0000313" key="5">
    <source>
        <dbReference type="EMBL" id="KAL3858266.1"/>
    </source>
</evidence>
<gene>
    <name evidence="5" type="ORF">ACJMK2_012862</name>
</gene>
<proteinExistence type="inferred from homology"/>
<comment type="subcellular location">
    <subcellularLocation>
        <location evidence="1">Secreted</location>
    </subcellularLocation>
</comment>
<keyword evidence="3" id="KW-0964">Secreted</keyword>
<dbReference type="EMBL" id="JBJQND010000013">
    <property type="protein sequence ID" value="KAL3858266.1"/>
    <property type="molecule type" value="Genomic_DNA"/>
</dbReference>
<evidence type="ECO:0000256" key="2">
    <source>
        <dbReference type="ARBA" id="ARBA00007236"/>
    </source>
</evidence>
<dbReference type="Gene3D" id="2.10.90.10">
    <property type="entry name" value="Cystine-knot cytokines"/>
    <property type="match status" value="1"/>
</dbReference>